<evidence type="ECO:0000313" key="3">
    <source>
        <dbReference type="Proteomes" id="UP000816034"/>
    </source>
</evidence>
<name>A0AA88GWX1_NAELO</name>
<dbReference type="Pfam" id="PF00069">
    <property type="entry name" value="Pkinase"/>
    <property type="match status" value="1"/>
</dbReference>
<dbReference type="SUPFAM" id="SSF56112">
    <property type="entry name" value="Protein kinase-like (PK-like)"/>
    <property type="match status" value="1"/>
</dbReference>
<dbReference type="InterPro" id="IPR011009">
    <property type="entry name" value="Kinase-like_dom_sf"/>
</dbReference>
<accession>A0AA88GWX1</accession>
<gene>
    <name evidence="2" type="ORF">C9374_001452</name>
</gene>
<feature type="domain" description="Protein kinase" evidence="1">
    <location>
        <begin position="473"/>
        <end position="768"/>
    </location>
</feature>
<reference evidence="2 3" key="1">
    <citation type="journal article" date="2018" name="BMC Genomics">
        <title>The genome of Naegleria lovaniensis, the basis for a comparative approach to unravel pathogenicity factors of the human pathogenic amoeba N. fowleri.</title>
        <authorList>
            <person name="Liechti N."/>
            <person name="Schurch N."/>
            <person name="Bruggmann R."/>
            <person name="Wittwer M."/>
        </authorList>
    </citation>
    <scope>NUCLEOTIDE SEQUENCE [LARGE SCALE GENOMIC DNA]</scope>
    <source>
        <strain evidence="2 3">ATCC 30569</strain>
    </source>
</reference>
<dbReference type="InterPro" id="IPR008266">
    <property type="entry name" value="Tyr_kinase_AS"/>
</dbReference>
<evidence type="ECO:0000313" key="2">
    <source>
        <dbReference type="EMBL" id="KAG2387858.1"/>
    </source>
</evidence>
<dbReference type="PROSITE" id="PS00109">
    <property type="entry name" value="PROTEIN_KINASE_TYR"/>
    <property type="match status" value="1"/>
</dbReference>
<dbReference type="GO" id="GO:0044773">
    <property type="term" value="P:mitotic DNA damage checkpoint signaling"/>
    <property type="evidence" value="ECO:0007669"/>
    <property type="project" value="TreeGrafter"/>
</dbReference>
<dbReference type="PANTHER" id="PTHR44167:SF24">
    <property type="entry name" value="SERINE_THREONINE-PROTEIN KINASE CHK2"/>
    <property type="match status" value="1"/>
</dbReference>
<dbReference type="GO" id="GO:0005524">
    <property type="term" value="F:ATP binding"/>
    <property type="evidence" value="ECO:0007669"/>
    <property type="project" value="InterPro"/>
</dbReference>
<dbReference type="InterPro" id="IPR000719">
    <property type="entry name" value="Prot_kinase_dom"/>
</dbReference>
<dbReference type="Proteomes" id="UP000816034">
    <property type="component" value="Unassembled WGS sequence"/>
</dbReference>
<dbReference type="PANTHER" id="PTHR44167">
    <property type="entry name" value="OVARIAN-SPECIFIC SERINE/THREONINE-PROTEIN KINASE LOK-RELATED"/>
    <property type="match status" value="1"/>
</dbReference>
<sequence>MDENSTEPTTLRKRIERMNWERIKEDELEHDFDSLEESDEEEALEKEKYSFSHSKCVEESVRVEDSVDVFATTNQLEKYLIKFKKNPAFQFKRDKDFHFVKEQLQCNARTIVKEEFKSIEETVMTNQNPFAFIKENILFLGHEDKKNKMWEYTYQVVISYFFQLLFYRSKNFKTGSQELHELKEMINSLKNIDSQTTTQQAKKLKKSKTAQPDFFSTFNIDGESRYWLVSFVVELQRKGLKPKQDHKDTFKSCLWLKSGIRQWLNYLTTEKKLSVENCKKIRVFGALVDKFRICFLEGRARPCPDFRFSQDDDLAVAAQYLADIQRFYSQLSFTECLSDLFAPETNYTKDLCQRIPKCEISNNYDTKDILNNPFSSLAQASSFIESLYNAFTLGKETFVPNPYQCMIIWFCAKSEIPKITGADHFCNGVFAAFGIRNELQPLKFYTITPNGLSWEYILHHSPRSENRQQDALMNILKLVGVQRCSNEFNISSHDGITFCTLAWCKELSQEVFVKITSRKENVEVMNKVKSLEHEGICKIYRYEVVDSFYSARLFITNFYTLLEMDESKINVCELYVTIQEKLVPISESKLDFSSMLEQTLDVVEFLHSNNIVHSDLSLNNFMIRPAKHGNPKSRIVLIDFNNSFLKKECGCILYTGTELQLFKFPYTHPRKEWRGSVLRDTYALGIVVAEMLKIFHFKEKRFRFYSSSLEEARIQVLDYLKKVKDQNRNFESMFKFVDTLLNIKEKLSSLHEARKLLTERILQPLDLN</sequence>
<dbReference type="AlphaFoldDB" id="A0AA88GWX1"/>
<dbReference type="PROSITE" id="PS50011">
    <property type="entry name" value="PROTEIN_KINASE_DOM"/>
    <property type="match status" value="1"/>
</dbReference>
<dbReference type="GO" id="GO:0005737">
    <property type="term" value="C:cytoplasm"/>
    <property type="evidence" value="ECO:0007669"/>
    <property type="project" value="TreeGrafter"/>
</dbReference>
<organism evidence="2 3">
    <name type="scientific">Naegleria lovaniensis</name>
    <name type="common">Amoeba</name>
    <dbReference type="NCBI Taxonomy" id="51637"/>
    <lineage>
        <taxon>Eukaryota</taxon>
        <taxon>Discoba</taxon>
        <taxon>Heterolobosea</taxon>
        <taxon>Tetramitia</taxon>
        <taxon>Eutetramitia</taxon>
        <taxon>Vahlkampfiidae</taxon>
        <taxon>Naegleria</taxon>
    </lineage>
</organism>
<dbReference type="RefSeq" id="XP_044551850.1">
    <property type="nucleotide sequence ID" value="XM_044690514.1"/>
</dbReference>
<dbReference type="GeneID" id="68093908"/>
<keyword evidence="3" id="KW-1185">Reference proteome</keyword>
<dbReference type="SMART" id="SM00220">
    <property type="entry name" value="S_TKc"/>
    <property type="match status" value="1"/>
</dbReference>
<proteinExistence type="predicted"/>
<comment type="caution">
    <text evidence="2">The sequence shown here is derived from an EMBL/GenBank/DDBJ whole genome shotgun (WGS) entry which is preliminary data.</text>
</comment>
<dbReference type="GO" id="GO:0004674">
    <property type="term" value="F:protein serine/threonine kinase activity"/>
    <property type="evidence" value="ECO:0007669"/>
    <property type="project" value="TreeGrafter"/>
</dbReference>
<protein>
    <recommendedName>
        <fullName evidence="1">Protein kinase domain-containing protein</fullName>
    </recommendedName>
</protein>
<dbReference type="EMBL" id="PYSW02000012">
    <property type="protein sequence ID" value="KAG2387858.1"/>
    <property type="molecule type" value="Genomic_DNA"/>
</dbReference>
<dbReference type="GO" id="GO:0005634">
    <property type="term" value="C:nucleus"/>
    <property type="evidence" value="ECO:0007669"/>
    <property type="project" value="TreeGrafter"/>
</dbReference>
<evidence type="ECO:0000259" key="1">
    <source>
        <dbReference type="PROSITE" id="PS50011"/>
    </source>
</evidence>
<dbReference type="Gene3D" id="1.10.510.10">
    <property type="entry name" value="Transferase(Phosphotransferase) domain 1"/>
    <property type="match status" value="1"/>
</dbReference>